<gene>
    <name evidence="1" type="ORF">MLD38_036470</name>
</gene>
<dbReference type="Proteomes" id="UP001057402">
    <property type="component" value="Chromosome 11"/>
</dbReference>
<protein>
    <submittedName>
        <fullName evidence="1">Uncharacterized protein</fullName>
    </submittedName>
</protein>
<keyword evidence="2" id="KW-1185">Reference proteome</keyword>
<evidence type="ECO:0000313" key="2">
    <source>
        <dbReference type="Proteomes" id="UP001057402"/>
    </source>
</evidence>
<reference evidence="2" key="1">
    <citation type="journal article" date="2023" name="Front. Plant Sci.">
        <title>Chromosomal-level genome assembly of Melastoma candidum provides insights into trichome evolution.</title>
        <authorList>
            <person name="Zhong Y."/>
            <person name="Wu W."/>
            <person name="Sun C."/>
            <person name="Zou P."/>
            <person name="Liu Y."/>
            <person name="Dai S."/>
            <person name="Zhou R."/>
        </authorList>
    </citation>
    <scope>NUCLEOTIDE SEQUENCE [LARGE SCALE GENOMIC DNA]</scope>
</reference>
<sequence length="230" mass="25246">MESSPLPPPQPATTTTTHHLITPPSCLTAEQFESLILPSIVAHHTYTFSATQRQSSSLLIQPVSSPLPVVWSILRRFDRPQSYKHFIRSCRVGPEFTLAPGSIRFVDVISGLPASTSSERLDILDDSRHITGFTVVGGDHRLRNYRSVTSCHEITADGDEGAVNPRTITVVVESYIVDVPEGNTEEDTKLFADTVVRLNLQKLASVAEGLVKEGLAEYPFEGGNGVHQNW</sequence>
<organism evidence="1 2">
    <name type="scientific">Melastoma candidum</name>
    <dbReference type="NCBI Taxonomy" id="119954"/>
    <lineage>
        <taxon>Eukaryota</taxon>
        <taxon>Viridiplantae</taxon>
        <taxon>Streptophyta</taxon>
        <taxon>Embryophyta</taxon>
        <taxon>Tracheophyta</taxon>
        <taxon>Spermatophyta</taxon>
        <taxon>Magnoliopsida</taxon>
        <taxon>eudicotyledons</taxon>
        <taxon>Gunneridae</taxon>
        <taxon>Pentapetalae</taxon>
        <taxon>rosids</taxon>
        <taxon>malvids</taxon>
        <taxon>Myrtales</taxon>
        <taxon>Melastomataceae</taxon>
        <taxon>Melastomatoideae</taxon>
        <taxon>Melastomateae</taxon>
        <taxon>Melastoma</taxon>
    </lineage>
</organism>
<name>A0ACB9LK00_9MYRT</name>
<comment type="caution">
    <text evidence="1">The sequence shown here is derived from an EMBL/GenBank/DDBJ whole genome shotgun (WGS) entry which is preliminary data.</text>
</comment>
<dbReference type="EMBL" id="CM042890">
    <property type="protein sequence ID" value="KAI4311586.1"/>
    <property type="molecule type" value="Genomic_DNA"/>
</dbReference>
<accession>A0ACB9LK00</accession>
<evidence type="ECO:0000313" key="1">
    <source>
        <dbReference type="EMBL" id="KAI4311586.1"/>
    </source>
</evidence>
<proteinExistence type="predicted"/>